<protein>
    <submittedName>
        <fullName evidence="1">Uncharacterized protein</fullName>
    </submittedName>
</protein>
<proteinExistence type="predicted"/>
<sequence length="204" mass="22994">MESFSKVFEGASLKDAIEVVGPKAHEARRADFKTFCEVGLIICFKMLDTKEVWTIEFDSKRYSFERGEAVDFPLVTIEGKAANWPIFRAHLLELADLLEGQKERAKGRKWTRALHDVFESFDGSIDLSFVDDTYPHPIDIRIILNNYEDSFFDKFSATIPVALLFDVARGQVSPRSAAKTLKIGGSLGFAIELGGFFATHFEKT</sequence>
<dbReference type="Proteomes" id="UP000321595">
    <property type="component" value="Chromosome"/>
</dbReference>
<evidence type="ECO:0000313" key="1">
    <source>
        <dbReference type="EMBL" id="QED25996.1"/>
    </source>
</evidence>
<dbReference type="OrthoDB" id="5500741at2"/>
<name>A0A5B8XQH2_9DELT</name>
<dbReference type="RefSeq" id="WP_146957055.1">
    <property type="nucleotide sequence ID" value="NZ_CP042467.1"/>
</dbReference>
<keyword evidence="2" id="KW-1185">Reference proteome</keyword>
<reference evidence="1 2" key="1">
    <citation type="submission" date="2019-08" db="EMBL/GenBank/DDBJ databases">
        <authorList>
            <person name="Liang Q."/>
        </authorList>
    </citation>
    <scope>NUCLEOTIDE SEQUENCE [LARGE SCALE GENOMIC DNA]</scope>
    <source>
        <strain evidence="1 2">V1718</strain>
    </source>
</reference>
<organism evidence="1 2">
    <name type="scientific">Microvenator marinus</name>
    <dbReference type="NCBI Taxonomy" id="2600177"/>
    <lineage>
        <taxon>Bacteria</taxon>
        <taxon>Deltaproteobacteria</taxon>
        <taxon>Bradymonadales</taxon>
        <taxon>Microvenatoraceae</taxon>
        <taxon>Microvenator</taxon>
    </lineage>
</organism>
<dbReference type="KEGG" id="bbae:FRD01_01715"/>
<accession>A0A5B8XQH2</accession>
<gene>
    <name evidence="1" type="ORF">FRD01_01715</name>
</gene>
<evidence type="ECO:0000313" key="2">
    <source>
        <dbReference type="Proteomes" id="UP000321595"/>
    </source>
</evidence>
<dbReference type="AlphaFoldDB" id="A0A5B8XQH2"/>
<dbReference type="EMBL" id="CP042467">
    <property type="protein sequence ID" value="QED25996.1"/>
    <property type="molecule type" value="Genomic_DNA"/>
</dbReference>